<dbReference type="PANTHER" id="PTHR43711:SF31">
    <property type="entry name" value="HISTIDINE KINASE"/>
    <property type="match status" value="1"/>
</dbReference>
<keyword evidence="11" id="KW-1185">Reference proteome</keyword>
<dbReference type="InterPro" id="IPR050736">
    <property type="entry name" value="Sensor_HK_Regulatory"/>
</dbReference>
<dbReference type="Pfam" id="PF02518">
    <property type="entry name" value="HATPase_c"/>
    <property type="match status" value="1"/>
</dbReference>
<dbReference type="PROSITE" id="PS50109">
    <property type="entry name" value="HIS_KIN"/>
    <property type="match status" value="1"/>
</dbReference>
<dbReference type="InterPro" id="IPR003594">
    <property type="entry name" value="HATPase_dom"/>
</dbReference>
<gene>
    <name evidence="10" type="ORF">CPZ25_019845</name>
</gene>
<dbReference type="Pfam" id="PF00512">
    <property type="entry name" value="HisKA"/>
    <property type="match status" value="1"/>
</dbReference>
<dbReference type="GO" id="GO:0016020">
    <property type="term" value="C:membrane"/>
    <property type="evidence" value="ECO:0007669"/>
    <property type="project" value="UniProtKB-SubCell"/>
</dbReference>
<dbReference type="PRINTS" id="PR00344">
    <property type="entry name" value="BCTRLSENSOR"/>
</dbReference>
<dbReference type="RefSeq" id="WP_096920600.1">
    <property type="nucleotide sequence ID" value="NZ_CP029487.1"/>
</dbReference>
<dbReference type="PANTHER" id="PTHR43711">
    <property type="entry name" value="TWO-COMPONENT HISTIDINE KINASE"/>
    <property type="match status" value="1"/>
</dbReference>
<keyword evidence="8" id="KW-0472">Membrane</keyword>
<keyword evidence="8" id="KW-1133">Transmembrane helix</keyword>
<keyword evidence="4" id="KW-0597">Phosphoprotein</keyword>
<dbReference type="InterPro" id="IPR004358">
    <property type="entry name" value="Sig_transdc_His_kin-like_C"/>
</dbReference>
<name>A0A4P9CEX1_EUBML</name>
<dbReference type="Gene3D" id="3.30.565.10">
    <property type="entry name" value="Histidine kinase-like ATPase, C-terminal domain"/>
    <property type="match status" value="1"/>
</dbReference>
<evidence type="ECO:0000313" key="11">
    <source>
        <dbReference type="Proteomes" id="UP000218387"/>
    </source>
</evidence>
<dbReference type="AlphaFoldDB" id="A0A4P9CEX1"/>
<dbReference type="InterPro" id="IPR005467">
    <property type="entry name" value="His_kinase_dom"/>
</dbReference>
<evidence type="ECO:0000256" key="8">
    <source>
        <dbReference type="SAM" id="Phobius"/>
    </source>
</evidence>
<comment type="subcellular location">
    <subcellularLocation>
        <location evidence="2">Membrane</location>
    </subcellularLocation>
</comment>
<dbReference type="InterPro" id="IPR036097">
    <property type="entry name" value="HisK_dim/P_sf"/>
</dbReference>
<dbReference type="KEGG" id="emt:CPZ25_019845"/>
<keyword evidence="5" id="KW-0808">Transferase</keyword>
<dbReference type="GO" id="GO:0000155">
    <property type="term" value="F:phosphorelay sensor kinase activity"/>
    <property type="evidence" value="ECO:0007669"/>
    <property type="project" value="InterPro"/>
</dbReference>
<dbReference type="EC" id="2.7.13.3" evidence="3"/>
<evidence type="ECO:0000256" key="4">
    <source>
        <dbReference type="ARBA" id="ARBA00022553"/>
    </source>
</evidence>
<accession>A0A4P9CEX1</accession>
<feature type="transmembrane region" description="Helical" evidence="8">
    <location>
        <begin position="6"/>
        <end position="26"/>
    </location>
</feature>
<organism evidence="10 11">
    <name type="scientific">Eubacterium maltosivorans</name>
    <dbReference type="NCBI Taxonomy" id="2041044"/>
    <lineage>
        <taxon>Bacteria</taxon>
        <taxon>Bacillati</taxon>
        <taxon>Bacillota</taxon>
        <taxon>Clostridia</taxon>
        <taxon>Eubacteriales</taxon>
        <taxon>Eubacteriaceae</taxon>
        <taxon>Eubacterium</taxon>
    </lineage>
</organism>
<keyword evidence="6 10" id="KW-0418">Kinase</keyword>
<proteinExistence type="predicted"/>
<feature type="domain" description="Histidine kinase" evidence="9">
    <location>
        <begin position="89"/>
        <end position="303"/>
    </location>
</feature>
<dbReference type="Proteomes" id="UP000218387">
    <property type="component" value="Chromosome"/>
</dbReference>
<comment type="catalytic activity">
    <reaction evidence="1">
        <text>ATP + protein L-histidine = ADP + protein N-phospho-L-histidine.</text>
        <dbReference type="EC" id="2.7.13.3"/>
    </reaction>
</comment>
<evidence type="ECO:0000259" key="9">
    <source>
        <dbReference type="PROSITE" id="PS50109"/>
    </source>
</evidence>
<protein>
    <recommendedName>
        <fullName evidence="3">histidine kinase</fullName>
        <ecNumber evidence="3">2.7.13.3</ecNumber>
    </recommendedName>
</protein>
<dbReference type="FunFam" id="3.30.565.10:FF:000006">
    <property type="entry name" value="Sensor histidine kinase WalK"/>
    <property type="match status" value="1"/>
</dbReference>
<dbReference type="EMBL" id="CP029487">
    <property type="protein sequence ID" value="QCT73475.1"/>
    <property type="molecule type" value="Genomic_DNA"/>
</dbReference>
<dbReference type="InterPro" id="IPR036890">
    <property type="entry name" value="HATPase_C_sf"/>
</dbReference>
<evidence type="ECO:0000256" key="1">
    <source>
        <dbReference type="ARBA" id="ARBA00000085"/>
    </source>
</evidence>
<evidence type="ECO:0000256" key="6">
    <source>
        <dbReference type="ARBA" id="ARBA00022777"/>
    </source>
</evidence>
<sequence length="312" mass="34406">MNAAVILISISAILLGGFFILCLFRLSRTLTRLDQMLDNALENTFKENAFDESRLSALETKLHHFLSASRARSSRIVSERDQVQTLIGDISHQTKTPIANLRLYSDLLAEQSGLPESAQMLADEIGRQSAKLDFLIQSLIKASRLENGIVQVSPETSAMDVLLESAALGVLKKAQNRSVTLIMDVPQNLSACFDLKWTAEALYNILDNALKYTPPGGEIHVTAQAYELFCRIDVSDTGIGISEDEIPKIFSRFYRSSAVSQEEGVGIGLYLSREIITLQGGYIKVSSEPGKGSCFSVFLPRSFQKKEETSAF</sequence>
<evidence type="ECO:0000256" key="3">
    <source>
        <dbReference type="ARBA" id="ARBA00012438"/>
    </source>
</evidence>
<keyword evidence="8" id="KW-0812">Transmembrane</keyword>
<dbReference type="SUPFAM" id="SSF47384">
    <property type="entry name" value="Homodimeric domain of signal transducing histidine kinase"/>
    <property type="match status" value="1"/>
</dbReference>
<dbReference type="CDD" id="cd00082">
    <property type="entry name" value="HisKA"/>
    <property type="match status" value="1"/>
</dbReference>
<dbReference type="SMART" id="SM00388">
    <property type="entry name" value="HisKA"/>
    <property type="match status" value="1"/>
</dbReference>
<dbReference type="InterPro" id="IPR003661">
    <property type="entry name" value="HisK_dim/P_dom"/>
</dbReference>
<dbReference type="SUPFAM" id="SSF55874">
    <property type="entry name" value="ATPase domain of HSP90 chaperone/DNA topoisomerase II/histidine kinase"/>
    <property type="match status" value="1"/>
</dbReference>
<dbReference type="SMART" id="SM00387">
    <property type="entry name" value="HATPase_c"/>
    <property type="match status" value="1"/>
</dbReference>
<evidence type="ECO:0000256" key="2">
    <source>
        <dbReference type="ARBA" id="ARBA00004370"/>
    </source>
</evidence>
<evidence type="ECO:0000256" key="7">
    <source>
        <dbReference type="ARBA" id="ARBA00023012"/>
    </source>
</evidence>
<reference evidence="10 11" key="1">
    <citation type="submission" date="2018-05" db="EMBL/GenBank/DDBJ databases">
        <title>Genome comparison of Eubacterium sp.</title>
        <authorList>
            <person name="Feng Y."/>
            <person name="Sanchez-Andrea I."/>
            <person name="Stams A.J.M."/>
            <person name="De Vos W.M."/>
        </authorList>
    </citation>
    <scope>NUCLEOTIDE SEQUENCE [LARGE SCALE GENOMIC DNA]</scope>
    <source>
        <strain evidence="10 11">YI</strain>
    </source>
</reference>
<evidence type="ECO:0000256" key="5">
    <source>
        <dbReference type="ARBA" id="ARBA00022679"/>
    </source>
</evidence>
<keyword evidence="7" id="KW-0902">Two-component regulatory system</keyword>
<evidence type="ECO:0000313" key="10">
    <source>
        <dbReference type="EMBL" id="QCT73475.1"/>
    </source>
</evidence>
<dbReference type="Gene3D" id="1.10.287.130">
    <property type="match status" value="1"/>
</dbReference>